<feature type="compositionally biased region" description="Basic and acidic residues" evidence="1">
    <location>
        <begin position="127"/>
        <end position="137"/>
    </location>
</feature>
<feature type="signal peptide" evidence="2">
    <location>
        <begin position="1"/>
        <end position="22"/>
    </location>
</feature>
<proteinExistence type="predicted"/>
<keyword evidence="2" id="KW-0732">Signal</keyword>
<gene>
    <name evidence="3" type="ORF">E3O42_03125</name>
</gene>
<feature type="compositionally biased region" description="Low complexity" evidence="1">
    <location>
        <begin position="23"/>
        <end position="42"/>
    </location>
</feature>
<feature type="region of interest" description="Disordered" evidence="1">
    <location>
        <begin position="117"/>
        <end position="137"/>
    </location>
</feature>
<dbReference type="RefSeq" id="WP_134452463.1">
    <property type="nucleotide sequence ID" value="NZ_SOFL01000008.1"/>
</dbReference>
<feature type="region of interest" description="Disordered" evidence="1">
    <location>
        <begin position="23"/>
        <end position="56"/>
    </location>
</feature>
<name>A0A4R8WBN4_9MICO</name>
<organism evidence="3 4">
    <name type="scientific">Cryobacterium adonitolivorans</name>
    <dbReference type="NCBI Taxonomy" id="1259189"/>
    <lineage>
        <taxon>Bacteria</taxon>
        <taxon>Bacillati</taxon>
        <taxon>Actinomycetota</taxon>
        <taxon>Actinomycetes</taxon>
        <taxon>Micrococcales</taxon>
        <taxon>Microbacteriaceae</taxon>
        <taxon>Cryobacterium</taxon>
    </lineage>
</organism>
<feature type="compositionally biased region" description="Polar residues" evidence="1">
    <location>
        <begin position="43"/>
        <end position="56"/>
    </location>
</feature>
<dbReference type="PROSITE" id="PS51257">
    <property type="entry name" value="PROKAR_LIPOPROTEIN"/>
    <property type="match status" value="1"/>
</dbReference>
<dbReference type="AlphaFoldDB" id="A0A4R8WBN4"/>
<dbReference type="Proteomes" id="UP000297907">
    <property type="component" value="Unassembled WGS sequence"/>
</dbReference>
<accession>A0A4R8WBN4</accession>
<evidence type="ECO:0000256" key="1">
    <source>
        <dbReference type="SAM" id="MobiDB-lite"/>
    </source>
</evidence>
<reference evidence="3 4" key="1">
    <citation type="submission" date="2019-03" db="EMBL/GenBank/DDBJ databases">
        <title>Genomics of glacier-inhabiting Cryobacterium strains.</title>
        <authorList>
            <person name="Liu Q."/>
            <person name="Xin Y.-H."/>
        </authorList>
    </citation>
    <scope>NUCLEOTIDE SEQUENCE [LARGE SCALE GENOMIC DNA]</scope>
    <source>
        <strain evidence="3 4">RHLS22-1</strain>
    </source>
</reference>
<dbReference type="OrthoDB" id="5125756at2"/>
<protein>
    <recommendedName>
        <fullName evidence="5">DUF732 domain-containing protein</fullName>
    </recommendedName>
</protein>
<evidence type="ECO:0000256" key="2">
    <source>
        <dbReference type="SAM" id="SignalP"/>
    </source>
</evidence>
<sequence length="137" mass="14600">MRPLAPATVLLGIILISGCAASAPTPTPTPTHSATPTPTPSTETQAQLPDEQAQTEPQLVEKQTNTMVNLYSQVVCSNLTERPDLDLNAAVDKMLSTYATEGLSAQSREELAHRVLEESAAKSCPDQVERVTEGLSE</sequence>
<feature type="chain" id="PRO_5038474182" description="DUF732 domain-containing protein" evidence="2">
    <location>
        <begin position="23"/>
        <end position="137"/>
    </location>
</feature>
<comment type="caution">
    <text evidence="3">The sequence shown here is derived from an EMBL/GenBank/DDBJ whole genome shotgun (WGS) entry which is preliminary data.</text>
</comment>
<keyword evidence="4" id="KW-1185">Reference proteome</keyword>
<evidence type="ECO:0008006" key="5">
    <source>
        <dbReference type="Google" id="ProtNLM"/>
    </source>
</evidence>
<evidence type="ECO:0000313" key="4">
    <source>
        <dbReference type="Proteomes" id="UP000297907"/>
    </source>
</evidence>
<dbReference type="EMBL" id="SOFL01000008">
    <property type="protein sequence ID" value="TFC05559.1"/>
    <property type="molecule type" value="Genomic_DNA"/>
</dbReference>
<evidence type="ECO:0000313" key="3">
    <source>
        <dbReference type="EMBL" id="TFC05559.1"/>
    </source>
</evidence>